<reference evidence="2" key="1">
    <citation type="journal article" date="2010" name="PLoS Biol.">
        <title>Multi-platform next-generation sequencing of the domestic turkey (Meleagris gallopavo): genome assembly and analysis.</title>
        <authorList>
            <person name="Dalloul R.A."/>
            <person name="Long J.A."/>
            <person name="Zimin A.V."/>
            <person name="Aslam L."/>
            <person name="Beal K."/>
            <person name="Blomberg L.A."/>
            <person name="Bouffard P."/>
            <person name="Burt D.W."/>
            <person name="Crasta O."/>
            <person name="Crooijmans R.P."/>
            <person name="Cooper K."/>
            <person name="Coulombe R.A."/>
            <person name="De S."/>
            <person name="Delany M.E."/>
            <person name="Dodgson J.B."/>
            <person name="Dong J.J."/>
            <person name="Evans C."/>
            <person name="Frederickson K.M."/>
            <person name="Flicek P."/>
            <person name="Florea L."/>
            <person name="Folkerts O."/>
            <person name="Groenen M.A."/>
            <person name="Harkins T.T."/>
            <person name="Herrero J."/>
            <person name="Hoffmann S."/>
            <person name="Megens H.J."/>
            <person name="Jiang A."/>
            <person name="de Jong P."/>
            <person name="Kaiser P."/>
            <person name="Kim H."/>
            <person name="Kim K.W."/>
            <person name="Kim S."/>
            <person name="Langenberger D."/>
            <person name="Lee M.K."/>
            <person name="Lee T."/>
            <person name="Mane S."/>
            <person name="Marcais G."/>
            <person name="Marz M."/>
            <person name="McElroy A.P."/>
            <person name="Modise T."/>
            <person name="Nefedov M."/>
            <person name="Notredame C."/>
            <person name="Paton I.R."/>
            <person name="Payne W.S."/>
            <person name="Pertea G."/>
            <person name="Prickett D."/>
            <person name="Puiu D."/>
            <person name="Qioa D."/>
            <person name="Raineri E."/>
            <person name="Ruffier M."/>
            <person name="Salzberg S.L."/>
            <person name="Schatz M.C."/>
            <person name="Scheuring C."/>
            <person name="Schmidt C.J."/>
            <person name="Schroeder S."/>
            <person name="Searle S.M."/>
            <person name="Smith E.J."/>
            <person name="Smith J."/>
            <person name="Sonstegard T.S."/>
            <person name="Stadler P.F."/>
            <person name="Tafer H."/>
            <person name="Tu Z.J."/>
            <person name="Van Tassell C.P."/>
            <person name="Vilella A.J."/>
            <person name="Williams K.P."/>
            <person name="Yorke J.A."/>
            <person name="Zhang L."/>
            <person name="Zhang H.B."/>
            <person name="Zhang X."/>
            <person name="Zhang Y."/>
            <person name="Reed K.M."/>
        </authorList>
    </citation>
    <scope>NUCLEOTIDE SEQUENCE [LARGE SCALE GENOMIC DNA]</scope>
</reference>
<reference evidence="2" key="3">
    <citation type="submission" date="2025-09" db="UniProtKB">
        <authorList>
            <consortium name="Ensembl"/>
        </authorList>
    </citation>
    <scope>IDENTIFICATION</scope>
</reference>
<keyword evidence="1" id="KW-1133">Transmembrane helix</keyword>
<accession>A0A803Y4F8</accession>
<keyword evidence="3" id="KW-1185">Reference proteome</keyword>
<dbReference type="Proteomes" id="UP000001645">
    <property type="component" value="Unplaced"/>
</dbReference>
<feature type="transmembrane region" description="Helical" evidence="1">
    <location>
        <begin position="26"/>
        <end position="46"/>
    </location>
</feature>
<keyword evidence="1" id="KW-0472">Membrane</keyword>
<dbReference type="GeneTree" id="ENSGT00940000163867"/>
<organism evidence="2 3">
    <name type="scientific">Meleagris gallopavo</name>
    <name type="common">Wild turkey</name>
    <dbReference type="NCBI Taxonomy" id="9103"/>
    <lineage>
        <taxon>Eukaryota</taxon>
        <taxon>Metazoa</taxon>
        <taxon>Chordata</taxon>
        <taxon>Craniata</taxon>
        <taxon>Vertebrata</taxon>
        <taxon>Euteleostomi</taxon>
        <taxon>Archelosauria</taxon>
        <taxon>Archosauria</taxon>
        <taxon>Dinosauria</taxon>
        <taxon>Saurischia</taxon>
        <taxon>Theropoda</taxon>
        <taxon>Coelurosauria</taxon>
        <taxon>Aves</taxon>
        <taxon>Neognathae</taxon>
        <taxon>Galloanserae</taxon>
        <taxon>Galliformes</taxon>
        <taxon>Phasianidae</taxon>
        <taxon>Meleagridinae</taxon>
        <taxon>Meleagris</taxon>
    </lineage>
</organism>
<keyword evidence="1" id="KW-0812">Transmembrane</keyword>
<evidence type="ECO:0000313" key="2">
    <source>
        <dbReference type="Ensembl" id="ENSMGAP00000026655.1"/>
    </source>
</evidence>
<sequence>GQKFCDANLSIHTDNPDLTPCFQNTILAWIPSIYLWTALPFYLLYLKRSKRGYIVLSMLSRFKTVRSLQCSASDCRFGWGLNKILSALWRD</sequence>
<evidence type="ECO:0000256" key="1">
    <source>
        <dbReference type="SAM" id="Phobius"/>
    </source>
</evidence>
<reference evidence="2" key="2">
    <citation type="submission" date="2025-08" db="UniProtKB">
        <authorList>
            <consortium name="Ensembl"/>
        </authorList>
    </citation>
    <scope>IDENTIFICATION</scope>
</reference>
<protein>
    <submittedName>
        <fullName evidence="2">Uncharacterized protein</fullName>
    </submittedName>
</protein>
<evidence type="ECO:0000313" key="3">
    <source>
        <dbReference type="Proteomes" id="UP000001645"/>
    </source>
</evidence>
<dbReference type="AlphaFoldDB" id="A0A803Y4F8"/>
<dbReference type="Ensembl" id="ENSMGAT00000023383.1">
    <property type="protein sequence ID" value="ENSMGAP00000026655.1"/>
    <property type="gene ID" value="ENSMGAG00000021260.1"/>
</dbReference>
<dbReference type="InParanoid" id="A0A803Y4F8"/>
<name>A0A803Y4F8_MELGA</name>
<proteinExistence type="predicted"/>